<dbReference type="EMBL" id="DS231615">
    <property type="protein sequence ID" value="EDU40541.1"/>
    <property type="molecule type" value="Genomic_DNA"/>
</dbReference>
<protein>
    <submittedName>
        <fullName evidence="1">Uncharacterized protein</fullName>
    </submittedName>
</protein>
<dbReference type="AlphaFoldDB" id="B2VUW6"/>
<dbReference type="InParanoid" id="B2VUW6"/>
<reference evidence="2" key="1">
    <citation type="journal article" date="2013" name="G3 (Bethesda)">
        <title>Comparative genomics of a plant-pathogenic fungus, Pyrenophora tritici-repentis, reveals transduplication and the impact of repeat elements on pathogenicity and population divergence.</title>
        <authorList>
            <person name="Manning V.A."/>
            <person name="Pandelova I."/>
            <person name="Dhillon B."/>
            <person name="Wilhelm L.J."/>
            <person name="Goodwin S.B."/>
            <person name="Berlin A.M."/>
            <person name="Figueroa M."/>
            <person name="Freitag M."/>
            <person name="Hane J.K."/>
            <person name="Henrissat B."/>
            <person name="Holman W.H."/>
            <person name="Kodira C.D."/>
            <person name="Martin J."/>
            <person name="Oliver R.P."/>
            <person name="Robbertse B."/>
            <person name="Schackwitz W."/>
            <person name="Schwartz D.C."/>
            <person name="Spatafora J.W."/>
            <person name="Turgeon B.G."/>
            <person name="Yandava C."/>
            <person name="Young S."/>
            <person name="Zhou S."/>
            <person name="Zeng Q."/>
            <person name="Grigoriev I.V."/>
            <person name="Ma L.-J."/>
            <person name="Ciuffetti L.M."/>
        </authorList>
    </citation>
    <scope>NUCLEOTIDE SEQUENCE [LARGE SCALE GENOMIC DNA]</scope>
    <source>
        <strain evidence="2">Pt-1C-BFP</strain>
    </source>
</reference>
<dbReference type="Proteomes" id="UP000001471">
    <property type="component" value="Unassembled WGS sequence"/>
</dbReference>
<evidence type="ECO:0000313" key="2">
    <source>
        <dbReference type="Proteomes" id="UP000001471"/>
    </source>
</evidence>
<sequence>MKQEGTGKQEGVGAWLDEQRDAVKLEGFESAELDYENSGMMRNAEGVAVKVEYESDEEL</sequence>
<accession>B2VUW6</accession>
<organism evidence="1 2">
    <name type="scientific">Pyrenophora tritici-repentis (strain Pt-1C-BFP)</name>
    <name type="common">Wheat tan spot fungus</name>
    <name type="synonym">Drechslera tritici-repentis</name>
    <dbReference type="NCBI Taxonomy" id="426418"/>
    <lineage>
        <taxon>Eukaryota</taxon>
        <taxon>Fungi</taxon>
        <taxon>Dikarya</taxon>
        <taxon>Ascomycota</taxon>
        <taxon>Pezizomycotina</taxon>
        <taxon>Dothideomycetes</taxon>
        <taxon>Pleosporomycetidae</taxon>
        <taxon>Pleosporales</taxon>
        <taxon>Pleosporineae</taxon>
        <taxon>Pleosporaceae</taxon>
        <taxon>Pyrenophora</taxon>
    </lineage>
</organism>
<gene>
    <name evidence="1" type="ORF">PTRG_01103</name>
</gene>
<evidence type="ECO:0000313" key="1">
    <source>
        <dbReference type="EMBL" id="EDU40541.1"/>
    </source>
</evidence>
<proteinExistence type="predicted"/>
<dbReference type="HOGENOM" id="CLU_2961916_0_0_1"/>
<name>B2VUW6_PYRTR</name>